<dbReference type="InterPro" id="IPR011330">
    <property type="entry name" value="Glyco_hydro/deAcase_b/a-brl"/>
</dbReference>
<dbReference type="Gene3D" id="3.40.50.2000">
    <property type="entry name" value="Glycogen Phosphorylase B"/>
    <property type="match status" value="1"/>
</dbReference>
<dbReference type="RefSeq" id="WP_342741836.1">
    <property type="nucleotide sequence ID" value="NZ_FODS01000002.1"/>
</dbReference>
<gene>
    <name evidence="2" type="ORF">SAMN04490248_102252</name>
</gene>
<dbReference type="Gene3D" id="3.20.20.370">
    <property type="entry name" value="Glycoside hydrolase/deacetylase"/>
    <property type="match status" value="1"/>
</dbReference>
<evidence type="ECO:0000259" key="1">
    <source>
        <dbReference type="Pfam" id="PF04101"/>
    </source>
</evidence>
<keyword evidence="3" id="KW-1185">Reference proteome</keyword>
<accession>A0A1H8MTK2</accession>
<dbReference type="InterPro" id="IPR007235">
    <property type="entry name" value="Glyco_trans_28_C"/>
</dbReference>
<dbReference type="PANTHER" id="PTHR21015">
    <property type="entry name" value="UDP-N-ACETYLGLUCOSAMINE--N-ACETYLMURAMYL-(PENTAPEPTIDE) PYROPHOSPHORYL-UNDECAPRENOL N-ACETYLGLUCOSAMINE TRANSFERASE 1"/>
    <property type="match status" value="1"/>
</dbReference>
<dbReference type="SUPFAM" id="SSF88713">
    <property type="entry name" value="Glycoside hydrolase/deacetylase"/>
    <property type="match status" value="1"/>
</dbReference>
<organism evidence="2 3">
    <name type="scientific">Salinihabitans flavidus</name>
    <dbReference type="NCBI Taxonomy" id="569882"/>
    <lineage>
        <taxon>Bacteria</taxon>
        <taxon>Pseudomonadati</taxon>
        <taxon>Pseudomonadota</taxon>
        <taxon>Alphaproteobacteria</taxon>
        <taxon>Rhodobacterales</taxon>
        <taxon>Roseobacteraceae</taxon>
        <taxon>Salinihabitans</taxon>
    </lineage>
</organism>
<evidence type="ECO:0000313" key="3">
    <source>
        <dbReference type="Proteomes" id="UP000198893"/>
    </source>
</evidence>
<dbReference type="SUPFAM" id="SSF53756">
    <property type="entry name" value="UDP-Glycosyltransferase/glycogen phosphorylase"/>
    <property type="match status" value="1"/>
</dbReference>
<dbReference type="GO" id="GO:0005975">
    <property type="term" value="P:carbohydrate metabolic process"/>
    <property type="evidence" value="ECO:0007669"/>
    <property type="project" value="InterPro"/>
</dbReference>
<dbReference type="EMBL" id="FODS01000002">
    <property type="protein sequence ID" value="SEO20742.1"/>
    <property type="molecule type" value="Genomic_DNA"/>
</dbReference>
<reference evidence="2 3" key="1">
    <citation type="submission" date="2016-10" db="EMBL/GenBank/DDBJ databases">
        <authorList>
            <person name="de Groot N.N."/>
        </authorList>
    </citation>
    <scope>NUCLEOTIDE SEQUENCE [LARGE SCALE GENOMIC DNA]</scope>
    <source>
        <strain evidence="2 3">DSM 27842</strain>
    </source>
</reference>
<dbReference type="InterPro" id="IPR049591">
    <property type="entry name" value="CE4_u4-like"/>
</dbReference>
<dbReference type="STRING" id="569882.SAMN04490248_102252"/>
<protein>
    <submittedName>
        <fullName evidence="2">Predicted glycosyl transferase</fullName>
    </submittedName>
</protein>
<feature type="domain" description="Glycosyl transferase family 28 C-terminal" evidence="1">
    <location>
        <begin position="271"/>
        <end position="352"/>
    </location>
</feature>
<dbReference type="AlphaFoldDB" id="A0A1H8MTK2"/>
<proteinExistence type="predicted"/>
<dbReference type="GO" id="GO:0016758">
    <property type="term" value="F:hexosyltransferase activity"/>
    <property type="evidence" value="ECO:0007669"/>
    <property type="project" value="InterPro"/>
</dbReference>
<keyword evidence="2" id="KW-0808">Transferase</keyword>
<dbReference type="CDD" id="cd10928">
    <property type="entry name" value="CE4_u4"/>
    <property type="match status" value="1"/>
</dbReference>
<name>A0A1H8MTK2_9RHOB</name>
<evidence type="ECO:0000313" key="2">
    <source>
        <dbReference type="EMBL" id="SEO20742.1"/>
    </source>
</evidence>
<sequence>MKVLIAVTHLLGAGHLSRAMTLARAFASAEHNTTVISGGRPTPHIDTAGSRLVQLPPLASDGTRFTTLLDTDGHAATPAYRLARAQAMTATLREIAPDVLITELFPFGRRALAPEFLALLEAAQDLPHRPVTLASIRDILAPPSNPDKAARTHDIIARHYDAVLVHSDPDVTPLETSWPVDASLAPKLRYTGYVAPPASAPHPGRAGLGEVLVSAGGGPVGQALFDTALAAARHSVRPWRLLVGGEGAEVRIAALNAAAPANVTVEGIRRDFRAMLHHAAASLSLCGYNTALDLLQSGVPAVLVPFDDGGEVEQTLRARALAHLPAMESIASAALTPQTLSRALEKVIAEGRRTPGTLRDTGAADSVRIAADLAGARPPAPRAPRAPAFDWTPLRDEWAAWRAAGLTCPIWWRDDDTATPTPALERLAALSDESGVPLHLALIPAQATPALADWIADRPDTIPLIHGWSHDNHAPEGAKKAEFGQPRAEAAADLRRARDRLRALFGARLAPVFVPPWNRFDASLPPVLTALGLRALSAFTPRAAPQAAPGLARINTHVDPIDWRGTRDLIAPGTLIAQTAGLLRERREGCADNAEPFGLLTHHLAHDALVWDFCRQYLLEMRAGPTALWRADRDLPAREDTT</sequence>
<dbReference type="Pfam" id="PF04101">
    <property type="entry name" value="Glyco_tran_28_C"/>
    <property type="match status" value="1"/>
</dbReference>
<dbReference type="Proteomes" id="UP000198893">
    <property type="component" value="Unassembled WGS sequence"/>
</dbReference>
<dbReference type="PANTHER" id="PTHR21015:SF28">
    <property type="entry name" value="SLL1722 PROTEIN"/>
    <property type="match status" value="1"/>
</dbReference>